<dbReference type="RefSeq" id="WP_094513468.1">
    <property type="nucleotide sequence ID" value="NZ_JBHEEP010000022.1"/>
</dbReference>
<dbReference type="GO" id="GO:0004540">
    <property type="term" value="F:RNA nuclease activity"/>
    <property type="evidence" value="ECO:0007669"/>
    <property type="project" value="InterPro"/>
</dbReference>
<evidence type="ECO:0000313" key="9">
    <source>
        <dbReference type="Proteomes" id="UP000435957"/>
    </source>
</evidence>
<dbReference type="Pfam" id="PF01850">
    <property type="entry name" value="PIN"/>
    <property type="match status" value="1"/>
</dbReference>
<comment type="similarity">
    <text evidence="5">Belongs to the PINc/VapC protein family.</text>
</comment>
<evidence type="ECO:0000313" key="7">
    <source>
        <dbReference type="EMBL" id="KAB2701742.1"/>
    </source>
</evidence>
<keyword evidence="5" id="KW-0460">Magnesium</keyword>
<evidence type="ECO:0000256" key="2">
    <source>
        <dbReference type="ARBA" id="ARBA00022722"/>
    </source>
</evidence>
<feature type="domain" description="PIN" evidence="6">
    <location>
        <begin position="2"/>
        <end position="128"/>
    </location>
</feature>
<dbReference type="EMBL" id="NNRN01000023">
    <property type="protein sequence ID" value="OYR32619.1"/>
    <property type="molecule type" value="Genomic_DNA"/>
</dbReference>
<keyword evidence="5" id="KW-0800">Toxin</keyword>
<dbReference type="Proteomes" id="UP000216363">
    <property type="component" value="Unassembled WGS sequence"/>
</dbReference>
<dbReference type="GO" id="GO:0016787">
    <property type="term" value="F:hydrolase activity"/>
    <property type="evidence" value="ECO:0007669"/>
    <property type="project" value="UniProtKB-KW"/>
</dbReference>
<keyword evidence="4 5" id="KW-0378">Hydrolase</keyword>
<feature type="binding site" evidence="5">
    <location>
        <position position="5"/>
    </location>
    <ligand>
        <name>Mg(2+)</name>
        <dbReference type="ChEBI" id="CHEBI:18420"/>
    </ligand>
</feature>
<evidence type="ECO:0000256" key="3">
    <source>
        <dbReference type="ARBA" id="ARBA00022723"/>
    </source>
</evidence>
<protein>
    <recommendedName>
        <fullName evidence="5">Ribonuclease VapC</fullName>
        <shortName evidence="5">RNase VapC</shortName>
        <ecNumber evidence="5">3.1.-.-</ecNumber>
    </recommendedName>
    <alternativeName>
        <fullName evidence="5">Toxin VapC</fullName>
    </alternativeName>
</protein>
<dbReference type="Gene3D" id="3.40.50.1010">
    <property type="entry name" value="5'-nuclease"/>
    <property type="match status" value="1"/>
</dbReference>
<organism evidence="8">
    <name type="scientific">Brucella lupini</name>
    <dbReference type="NCBI Taxonomy" id="255457"/>
    <lineage>
        <taxon>Bacteria</taxon>
        <taxon>Pseudomonadati</taxon>
        <taxon>Pseudomonadota</taxon>
        <taxon>Alphaproteobacteria</taxon>
        <taxon>Hyphomicrobiales</taxon>
        <taxon>Brucellaceae</taxon>
        <taxon>Brucella/Ochrobactrum group</taxon>
        <taxon>Brucella</taxon>
    </lineage>
</organism>
<evidence type="ECO:0000256" key="5">
    <source>
        <dbReference type="HAMAP-Rule" id="MF_00265"/>
    </source>
</evidence>
<dbReference type="EC" id="3.1.-.-" evidence="5"/>
<proteinExistence type="inferred from homology"/>
<evidence type="ECO:0000259" key="6">
    <source>
        <dbReference type="Pfam" id="PF01850"/>
    </source>
</evidence>
<keyword evidence="2 5" id="KW-0540">Nuclease</keyword>
<reference evidence="7 9" key="2">
    <citation type="submission" date="2019-09" db="EMBL/GenBank/DDBJ databases">
        <title>Taxonomic organization of the family Brucellaceae based on a phylogenomic approach.</title>
        <authorList>
            <person name="Leclercq S."/>
            <person name="Cloeckaert A."/>
            <person name="Zygmunt M.S."/>
        </authorList>
    </citation>
    <scope>NUCLEOTIDE SEQUENCE [LARGE SCALE GENOMIC DNA]</scope>
    <source>
        <strain evidence="7 9">LUP23</strain>
    </source>
</reference>
<evidence type="ECO:0000256" key="1">
    <source>
        <dbReference type="ARBA" id="ARBA00022649"/>
    </source>
</evidence>
<dbReference type="GO" id="GO:0090729">
    <property type="term" value="F:toxin activity"/>
    <property type="evidence" value="ECO:0007669"/>
    <property type="project" value="UniProtKB-KW"/>
</dbReference>
<evidence type="ECO:0000256" key="4">
    <source>
        <dbReference type="ARBA" id="ARBA00022801"/>
    </source>
</evidence>
<keyword evidence="3 5" id="KW-0479">Metal-binding</keyword>
<dbReference type="GO" id="GO:0000287">
    <property type="term" value="F:magnesium ion binding"/>
    <property type="evidence" value="ECO:0007669"/>
    <property type="project" value="UniProtKB-UniRule"/>
</dbReference>
<keyword evidence="9" id="KW-1185">Reference proteome</keyword>
<feature type="binding site" evidence="5">
    <location>
        <position position="105"/>
    </location>
    <ligand>
        <name>Mg(2+)</name>
        <dbReference type="ChEBI" id="CHEBI:18420"/>
    </ligand>
</feature>
<dbReference type="AlphaFoldDB" id="A0A256GZS2"/>
<comment type="cofactor">
    <cofactor evidence="5">
        <name>Mg(2+)</name>
        <dbReference type="ChEBI" id="CHEBI:18420"/>
    </cofactor>
</comment>
<dbReference type="SUPFAM" id="SSF88723">
    <property type="entry name" value="PIN domain-like"/>
    <property type="match status" value="1"/>
</dbReference>
<comment type="caution">
    <text evidence="8">The sequence shown here is derived from an EMBL/GenBank/DDBJ whole genome shotgun (WGS) entry which is preliminary data.</text>
</comment>
<dbReference type="InterPro" id="IPR029060">
    <property type="entry name" value="PIN-like_dom_sf"/>
</dbReference>
<dbReference type="InterPro" id="IPR022907">
    <property type="entry name" value="VapC_family"/>
</dbReference>
<dbReference type="InterPro" id="IPR002716">
    <property type="entry name" value="PIN_dom"/>
</dbReference>
<dbReference type="CDD" id="cd09871">
    <property type="entry name" value="PIN_MtVapC28-VapC30-like"/>
    <property type="match status" value="1"/>
</dbReference>
<evidence type="ECO:0000313" key="8">
    <source>
        <dbReference type="EMBL" id="OYR32619.1"/>
    </source>
</evidence>
<reference evidence="8" key="1">
    <citation type="submission" date="2017-07" db="EMBL/GenBank/DDBJ databases">
        <title>Draft genome of Ochrobactrum lupini type strain LUP21.</title>
        <authorList>
            <person name="Krzyzanowska D.M."/>
            <person name="Jafra S."/>
        </authorList>
    </citation>
    <scope>NUCLEOTIDE SEQUENCE [LARGE SCALE GENOMIC DNA]</scope>
    <source>
        <strain evidence="8">LUP21</strain>
    </source>
</reference>
<dbReference type="Proteomes" id="UP000435957">
    <property type="component" value="Unassembled WGS sequence"/>
</dbReference>
<accession>A0A256GZS2</accession>
<keyword evidence="1 5" id="KW-1277">Toxin-antitoxin system</keyword>
<gene>
    <name evidence="5" type="primary">vapC</name>
    <name evidence="8" type="ORF">CES86_5744</name>
    <name evidence="7" type="ORF">F9L03_22175</name>
</gene>
<dbReference type="HAMAP" id="MF_00265">
    <property type="entry name" value="VapC_Nob1"/>
    <property type="match status" value="1"/>
</dbReference>
<sequence length="142" mass="15089">MMIVDASAIIAILFDEVEAPECMDALQSDTARLISAVNYVEAGTVLAGRIREGDRHAAIADLDAFLADFGILVASIDDRLARAAMKARVEYGKGFGTRAGLNFGDCFAYALAKRHSAPLLYVGDDFALTDTQSALSRGPCQG</sequence>
<dbReference type="EMBL" id="WBWF01000022">
    <property type="protein sequence ID" value="KAB2701742.1"/>
    <property type="molecule type" value="Genomic_DNA"/>
</dbReference>
<name>A0A256GZS2_9HYPH</name>
<comment type="function">
    <text evidence="5">Toxic component of a toxin-antitoxin (TA) system. An RNase.</text>
</comment>